<reference evidence="13" key="1">
    <citation type="submission" date="2017-09" db="EMBL/GenBank/DDBJ databases">
        <title>Polyketide synthases of a Diaporthe helianthi virulent isolate.</title>
        <authorList>
            <person name="Baroncelli R."/>
        </authorList>
    </citation>
    <scope>NUCLEOTIDE SEQUENCE [LARGE SCALE GENOMIC DNA]</scope>
    <source>
        <strain evidence="13">7/96</strain>
    </source>
</reference>
<dbReference type="FunCoup" id="A0A2P5HS07">
    <property type="interactions" value="109"/>
</dbReference>
<dbReference type="InterPro" id="IPR000182">
    <property type="entry name" value="GNAT_dom"/>
</dbReference>
<keyword evidence="6" id="KW-0963">Cytoplasm</keyword>
<evidence type="ECO:0000256" key="10">
    <source>
        <dbReference type="ARBA" id="ARBA00047821"/>
    </source>
</evidence>
<evidence type="ECO:0000256" key="6">
    <source>
        <dbReference type="ARBA" id="ARBA00022490"/>
    </source>
</evidence>
<evidence type="ECO:0000256" key="8">
    <source>
        <dbReference type="ARBA" id="ARBA00023242"/>
    </source>
</evidence>
<protein>
    <recommendedName>
        <fullName evidence="5">N-alpha-acetyltransferase 40</fullName>
        <ecNumber evidence="4">2.3.1.257</ecNumber>
    </recommendedName>
</protein>
<dbReference type="GO" id="GO:0010485">
    <property type="term" value="F:histone H4 acetyltransferase activity"/>
    <property type="evidence" value="ECO:0007669"/>
    <property type="project" value="InterPro"/>
</dbReference>
<dbReference type="PROSITE" id="PS51186">
    <property type="entry name" value="GNAT"/>
    <property type="match status" value="1"/>
</dbReference>
<evidence type="ECO:0000256" key="4">
    <source>
        <dbReference type="ARBA" id="ARBA00012950"/>
    </source>
</evidence>
<accession>A0A2P5HS07</accession>
<keyword evidence="8" id="KW-0539">Nucleus</keyword>
<sequence length="248" mass="28243">MKRRRRLEQVEQALQTANHKTDPHFIQDYLQNPYAPSAPWSPTWDDPSTGTTYSLCLRQPRRTMTNPELDACFSLVRATSQTDYEGSSRGWDPSAKRDEMWHPDLRYILVKDPDSAIHAFTSLMPTIEEGQPVVYCYEIHLKPHLRGTGLARLLMGWLETVAYNIDVVDKVMLTVFTRNKRAVGFYQTCGFVRDGISPQPRTLRGGKVKMPEYQILSKRVRDEGADESTLGPRKPAKIARLDCAGTSL</sequence>
<name>A0A2P5HS07_DIAHE</name>
<dbReference type="GO" id="GO:0043998">
    <property type="term" value="F:histone H2A acetyltransferase activity"/>
    <property type="evidence" value="ECO:0007669"/>
    <property type="project" value="InterPro"/>
</dbReference>
<dbReference type="InterPro" id="IPR039949">
    <property type="entry name" value="NAA40"/>
</dbReference>
<evidence type="ECO:0000313" key="13">
    <source>
        <dbReference type="EMBL" id="POS72985.1"/>
    </source>
</evidence>
<dbReference type="Pfam" id="PF00583">
    <property type="entry name" value="Acetyltransf_1"/>
    <property type="match status" value="1"/>
</dbReference>
<dbReference type="Proteomes" id="UP000094444">
    <property type="component" value="Unassembled WGS sequence"/>
</dbReference>
<comment type="catalytic activity">
    <reaction evidence="10">
        <text>N-terminal L-seryl-[histone H2A] + acetyl-CoA = N-terminal N(alpha)-acetyl-L-seryl-[histone H2A] + CoA + H(+)</text>
        <dbReference type="Rhea" id="RHEA:50600"/>
        <dbReference type="Rhea" id="RHEA-COMP:12742"/>
        <dbReference type="Rhea" id="RHEA-COMP:12744"/>
        <dbReference type="ChEBI" id="CHEBI:15378"/>
        <dbReference type="ChEBI" id="CHEBI:57287"/>
        <dbReference type="ChEBI" id="CHEBI:57288"/>
        <dbReference type="ChEBI" id="CHEBI:64738"/>
        <dbReference type="ChEBI" id="CHEBI:83690"/>
        <dbReference type="EC" id="2.3.1.257"/>
    </reaction>
</comment>
<evidence type="ECO:0000256" key="1">
    <source>
        <dbReference type="ARBA" id="ARBA00004123"/>
    </source>
</evidence>
<comment type="catalytic activity">
    <reaction evidence="11">
        <text>N-terminal L-seryl-[histone H4] + acetyl-CoA = N-terminal N(alpha)-acetyl-L-seryl-[histone H4] + CoA + H(+)</text>
        <dbReference type="Rhea" id="RHEA:50596"/>
        <dbReference type="Rhea" id="RHEA-COMP:12740"/>
        <dbReference type="Rhea" id="RHEA-COMP:12743"/>
        <dbReference type="ChEBI" id="CHEBI:15378"/>
        <dbReference type="ChEBI" id="CHEBI:57287"/>
        <dbReference type="ChEBI" id="CHEBI:57288"/>
        <dbReference type="ChEBI" id="CHEBI:64738"/>
        <dbReference type="ChEBI" id="CHEBI:83690"/>
        <dbReference type="EC" id="2.3.1.257"/>
    </reaction>
</comment>
<comment type="similarity">
    <text evidence="3">Belongs to the acetyltransferase family. NAA40 subfamily.</text>
</comment>
<dbReference type="SUPFAM" id="SSF55729">
    <property type="entry name" value="Acyl-CoA N-acyltransferases (Nat)"/>
    <property type="match status" value="1"/>
</dbReference>
<keyword evidence="14" id="KW-1185">Reference proteome</keyword>
<evidence type="ECO:0000256" key="3">
    <source>
        <dbReference type="ARBA" id="ARBA00008870"/>
    </source>
</evidence>
<dbReference type="STRING" id="158607.A0A2P5HS07"/>
<evidence type="ECO:0000259" key="12">
    <source>
        <dbReference type="PROSITE" id="PS51186"/>
    </source>
</evidence>
<comment type="caution">
    <text evidence="13">The sequence shown here is derived from an EMBL/GenBank/DDBJ whole genome shotgun (WGS) entry which is preliminary data.</text>
</comment>
<dbReference type="AlphaFoldDB" id="A0A2P5HS07"/>
<evidence type="ECO:0000256" key="2">
    <source>
        <dbReference type="ARBA" id="ARBA00004496"/>
    </source>
</evidence>
<dbReference type="EMBL" id="MAVT02000884">
    <property type="protein sequence ID" value="POS72985.1"/>
    <property type="molecule type" value="Genomic_DNA"/>
</dbReference>
<proteinExistence type="inferred from homology"/>
<evidence type="ECO:0000256" key="5">
    <source>
        <dbReference type="ARBA" id="ARBA00015043"/>
    </source>
</evidence>
<dbReference type="GO" id="GO:1990189">
    <property type="term" value="F:protein N-terminal-serine acetyltransferase activity"/>
    <property type="evidence" value="ECO:0007669"/>
    <property type="project" value="UniProtKB-EC"/>
</dbReference>
<evidence type="ECO:0000256" key="11">
    <source>
        <dbReference type="ARBA" id="ARBA00049524"/>
    </source>
</evidence>
<dbReference type="GO" id="GO:0005634">
    <property type="term" value="C:nucleus"/>
    <property type="evidence" value="ECO:0007669"/>
    <property type="project" value="UniProtKB-SubCell"/>
</dbReference>
<evidence type="ECO:0000256" key="7">
    <source>
        <dbReference type="ARBA" id="ARBA00022679"/>
    </source>
</evidence>
<dbReference type="GO" id="GO:0005737">
    <property type="term" value="C:cytoplasm"/>
    <property type="evidence" value="ECO:0007669"/>
    <property type="project" value="UniProtKB-SubCell"/>
</dbReference>
<dbReference type="InterPro" id="IPR016181">
    <property type="entry name" value="Acyl_CoA_acyltransferase"/>
</dbReference>
<dbReference type="PANTHER" id="PTHR20531">
    <property type="entry name" value="N-ALPHA-ACETYLTRANSFERASE 40"/>
    <property type="match status" value="1"/>
</dbReference>
<keyword evidence="7" id="KW-0808">Transferase</keyword>
<feature type="domain" description="N-acetyltransferase" evidence="12">
    <location>
        <begin position="59"/>
        <end position="215"/>
    </location>
</feature>
<dbReference type="Gene3D" id="3.40.630.30">
    <property type="match status" value="1"/>
</dbReference>
<comment type="subcellular location">
    <subcellularLocation>
        <location evidence="2">Cytoplasm</location>
    </subcellularLocation>
    <subcellularLocation>
        <location evidence="1">Nucleus</location>
    </subcellularLocation>
</comment>
<organism evidence="13 14">
    <name type="scientific">Diaporthe helianthi</name>
    <dbReference type="NCBI Taxonomy" id="158607"/>
    <lineage>
        <taxon>Eukaryota</taxon>
        <taxon>Fungi</taxon>
        <taxon>Dikarya</taxon>
        <taxon>Ascomycota</taxon>
        <taxon>Pezizomycotina</taxon>
        <taxon>Sordariomycetes</taxon>
        <taxon>Sordariomycetidae</taxon>
        <taxon>Diaporthales</taxon>
        <taxon>Diaporthaceae</taxon>
        <taxon>Diaporthe</taxon>
    </lineage>
</organism>
<keyword evidence="9" id="KW-0012">Acyltransferase</keyword>
<gene>
    <name evidence="13" type="ORF">DHEL01_v208622</name>
</gene>
<evidence type="ECO:0000313" key="14">
    <source>
        <dbReference type="Proteomes" id="UP000094444"/>
    </source>
</evidence>
<dbReference type="InParanoid" id="A0A2P5HS07"/>
<evidence type="ECO:0000256" key="9">
    <source>
        <dbReference type="ARBA" id="ARBA00023315"/>
    </source>
</evidence>
<dbReference type="EC" id="2.3.1.257" evidence="4"/>
<dbReference type="PANTHER" id="PTHR20531:SF1">
    <property type="entry name" value="N-ALPHA-ACETYLTRANSFERASE 40"/>
    <property type="match status" value="1"/>
</dbReference>
<dbReference type="OrthoDB" id="424551at2759"/>